<dbReference type="KEGG" id="clec:112127794"/>
<dbReference type="GeneID" id="112127794"/>
<feature type="compositionally biased region" description="Polar residues" evidence="1">
    <location>
        <begin position="1"/>
        <end position="14"/>
    </location>
</feature>
<evidence type="ECO:0000313" key="3">
    <source>
        <dbReference type="Proteomes" id="UP000494040"/>
    </source>
</evidence>
<name>A0A8I6TMR6_CIMLE</name>
<feature type="compositionally biased region" description="Basic and acidic residues" evidence="1">
    <location>
        <begin position="118"/>
        <end position="138"/>
    </location>
</feature>
<sequence length="190" mass="21731">MRFQPNTISLYQKMSSKDTPTDPAPPASAEGTFSTELQFEHSQDKETVGPTSEKAAESVFKVPKVVDWKKMSGKTKKTRYTEKMSKIAVSGSPRLTMRGSFTPRKRLVTYMKISRERAKKRKDDDKKLKEVTKKDGTKKTVKKAPTLLQSKIRIEETFPESTNNNFSHYDQQNHLSNSFVKSYLKMSIIV</sequence>
<accession>A0A8I6TMR6</accession>
<evidence type="ECO:0000313" key="2">
    <source>
        <dbReference type="EnsemblMetazoa" id="XP_024085012.1"/>
    </source>
</evidence>
<protein>
    <submittedName>
        <fullName evidence="2">Uncharacterized protein</fullName>
    </submittedName>
</protein>
<feature type="region of interest" description="Disordered" evidence="1">
    <location>
        <begin position="1"/>
        <end position="33"/>
    </location>
</feature>
<organism evidence="2 3">
    <name type="scientific">Cimex lectularius</name>
    <name type="common">Bed bug</name>
    <name type="synonym">Acanthia lectularia</name>
    <dbReference type="NCBI Taxonomy" id="79782"/>
    <lineage>
        <taxon>Eukaryota</taxon>
        <taxon>Metazoa</taxon>
        <taxon>Ecdysozoa</taxon>
        <taxon>Arthropoda</taxon>
        <taxon>Hexapoda</taxon>
        <taxon>Insecta</taxon>
        <taxon>Pterygota</taxon>
        <taxon>Neoptera</taxon>
        <taxon>Paraneoptera</taxon>
        <taxon>Hemiptera</taxon>
        <taxon>Heteroptera</taxon>
        <taxon>Panheteroptera</taxon>
        <taxon>Cimicomorpha</taxon>
        <taxon>Cimicidae</taxon>
        <taxon>Cimex</taxon>
    </lineage>
</organism>
<feature type="region of interest" description="Disordered" evidence="1">
    <location>
        <begin position="118"/>
        <end position="144"/>
    </location>
</feature>
<proteinExistence type="predicted"/>
<dbReference type="RefSeq" id="XP_024085012.1">
    <property type="nucleotide sequence ID" value="XM_024229244.1"/>
</dbReference>
<reference evidence="2" key="1">
    <citation type="submission" date="2022-01" db="UniProtKB">
        <authorList>
            <consortium name="EnsemblMetazoa"/>
        </authorList>
    </citation>
    <scope>IDENTIFICATION</scope>
</reference>
<dbReference type="AlphaFoldDB" id="A0A8I6TMR6"/>
<keyword evidence="3" id="KW-1185">Reference proteome</keyword>
<dbReference type="EnsemblMetazoa" id="XM_024229244.1">
    <property type="protein sequence ID" value="XP_024085012.1"/>
    <property type="gene ID" value="LOC112127794"/>
</dbReference>
<dbReference type="Proteomes" id="UP000494040">
    <property type="component" value="Unassembled WGS sequence"/>
</dbReference>
<evidence type="ECO:0000256" key="1">
    <source>
        <dbReference type="SAM" id="MobiDB-lite"/>
    </source>
</evidence>